<evidence type="ECO:0000256" key="1">
    <source>
        <dbReference type="SAM" id="MobiDB-lite"/>
    </source>
</evidence>
<accession>A0A6N2APN4</accession>
<feature type="region of interest" description="Disordered" evidence="1">
    <location>
        <begin position="1"/>
        <end position="27"/>
    </location>
</feature>
<evidence type="ECO:0000313" key="2">
    <source>
        <dbReference type="EMBL" id="TMW83131.1"/>
    </source>
</evidence>
<reference evidence="2" key="1">
    <citation type="submission" date="2019-05" db="EMBL/GenBank/DDBJ databases">
        <title>The de novo reference genome and transcriptome assemblies of the wild tomato species Solanum chilense.</title>
        <authorList>
            <person name="Stam R."/>
            <person name="Nosenko T."/>
            <person name="Hoerger A.C."/>
            <person name="Stephan W."/>
            <person name="Seidel M.A."/>
            <person name="Kuhn J.M.M."/>
            <person name="Haberer G."/>
            <person name="Tellier A."/>
        </authorList>
    </citation>
    <scope>NUCLEOTIDE SEQUENCE</scope>
    <source>
        <tissue evidence="2">Mature leaves</tissue>
    </source>
</reference>
<gene>
    <name evidence="2" type="ORF">EJD97_002801</name>
</gene>
<dbReference type="EMBL" id="RXGB01013557">
    <property type="protein sequence ID" value="TMW83131.1"/>
    <property type="molecule type" value="Genomic_DNA"/>
</dbReference>
<proteinExistence type="predicted"/>
<feature type="compositionally biased region" description="Basic and acidic residues" evidence="1">
    <location>
        <begin position="67"/>
        <end position="79"/>
    </location>
</feature>
<comment type="caution">
    <text evidence="2">The sequence shown here is derived from an EMBL/GenBank/DDBJ whole genome shotgun (WGS) entry which is preliminary data.</text>
</comment>
<dbReference type="AlphaFoldDB" id="A0A6N2APN4"/>
<feature type="compositionally biased region" description="Basic and acidic residues" evidence="1">
    <location>
        <begin position="10"/>
        <end position="21"/>
    </location>
</feature>
<name>A0A6N2APN4_SOLCI</name>
<protein>
    <submittedName>
        <fullName evidence="2">Uncharacterized protein</fullName>
    </submittedName>
</protein>
<organism evidence="2">
    <name type="scientific">Solanum chilense</name>
    <name type="common">Tomato</name>
    <name type="synonym">Lycopersicon chilense</name>
    <dbReference type="NCBI Taxonomy" id="4083"/>
    <lineage>
        <taxon>Eukaryota</taxon>
        <taxon>Viridiplantae</taxon>
        <taxon>Streptophyta</taxon>
        <taxon>Embryophyta</taxon>
        <taxon>Tracheophyta</taxon>
        <taxon>Spermatophyta</taxon>
        <taxon>Magnoliopsida</taxon>
        <taxon>eudicotyledons</taxon>
        <taxon>Gunneridae</taxon>
        <taxon>Pentapetalae</taxon>
        <taxon>asterids</taxon>
        <taxon>lamiids</taxon>
        <taxon>Solanales</taxon>
        <taxon>Solanaceae</taxon>
        <taxon>Solanoideae</taxon>
        <taxon>Solaneae</taxon>
        <taxon>Solanum</taxon>
        <taxon>Solanum subgen. Lycopersicon</taxon>
    </lineage>
</organism>
<sequence length="79" mass="8952">MDESSSSMRTTRDEQSIEELRSKKKNNPMVVQKVINNVITSGIKIVEEGTKRKAITTDSEESESEIDGFKEHKDHDVVT</sequence>
<feature type="region of interest" description="Disordered" evidence="1">
    <location>
        <begin position="52"/>
        <end position="79"/>
    </location>
</feature>